<evidence type="ECO:0000256" key="2">
    <source>
        <dbReference type="SAM" id="Phobius"/>
    </source>
</evidence>
<protein>
    <submittedName>
        <fullName evidence="3">Uncharacterized protein</fullName>
    </submittedName>
</protein>
<dbReference type="Proteomes" id="UP000886595">
    <property type="component" value="Unassembled WGS sequence"/>
</dbReference>
<name>A0A8X8BF97_BRACI</name>
<keyword evidence="2" id="KW-0812">Transmembrane</keyword>
<keyword evidence="4" id="KW-1185">Reference proteome</keyword>
<feature type="region of interest" description="Disordered" evidence="1">
    <location>
        <begin position="1"/>
        <end position="38"/>
    </location>
</feature>
<keyword evidence="2" id="KW-0472">Membrane</keyword>
<reference evidence="3 4" key="1">
    <citation type="submission" date="2020-02" db="EMBL/GenBank/DDBJ databases">
        <authorList>
            <person name="Ma Q."/>
            <person name="Huang Y."/>
            <person name="Song X."/>
            <person name="Pei D."/>
        </authorList>
    </citation>
    <scope>NUCLEOTIDE SEQUENCE [LARGE SCALE GENOMIC DNA]</scope>
    <source>
        <strain evidence="3">Sxm20200214</strain>
        <tissue evidence="3">Leaf</tissue>
    </source>
</reference>
<feature type="compositionally biased region" description="Basic and acidic residues" evidence="1">
    <location>
        <begin position="1"/>
        <end position="11"/>
    </location>
</feature>
<organism evidence="3 4">
    <name type="scientific">Brassica carinata</name>
    <name type="common">Ethiopian mustard</name>
    <name type="synonym">Abyssinian cabbage</name>
    <dbReference type="NCBI Taxonomy" id="52824"/>
    <lineage>
        <taxon>Eukaryota</taxon>
        <taxon>Viridiplantae</taxon>
        <taxon>Streptophyta</taxon>
        <taxon>Embryophyta</taxon>
        <taxon>Tracheophyta</taxon>
        <taxon>Spermatophyta</taxon>
        <taxon>Magnoliopsida</taxon>
        <taxon>eudicotyledons</taxon>
        <taxon>Gunneridae</taxon>
        <taxon>Pentapetalae</taxon>
        <taxon>rosids</taxon>
        <taxon>malvids</taxon>
        <taxon>Brassicales</taxon>
        <taxon>Brassicaceae</taxon>
        <taxon>Brassiceae</taxon>
        <taxon>Brassica</taxon>
    </lineage>
</organism>
<proteinExistence type="predicted"/>
<feature type="transmembrane region" description="Helical" evidence="2">
    <location>
        <begin position="49"/>
        <end position="69"/>
    </location>
</feature>
<evidence type="ECO:0000313" key="4">
    <source>
        <dbReference type="Proteomes" id="UP000886595"/>
    </source>
</evidence>
<dbReference type="PANTHER" id="PTHR43049">
    <property type="entry name" value="EARLY ENDOSOME ANTIGEN"/>
    <property type="match status" value="1"/>
</dbReference>
<evidence type="ECO:0000313" key="3">
    <source>
        <dbReference type="EMBL" id="KAG2332815.1"/>
    </source>
</evidence>
<evidence type="ECO:0000256" key="1">
    <source>
        <dbReference type="SAM" id="MobiDB-lite"/>
    </source>
</evidence>
<dbReference type="EMBL" id="JAAMPC010000001">
    <property type="protein sequence ID" value="KAG2332815.1"/>
    <property type="molecule type" value="Genomic_DNA"/>
</dbReference>
<dbReference type="AlphaFoldDB" id="A0A8X8BF97"/>
<sequence length="72" mass="7672">MDVGIKSRDIDLSFSSPTKRKSKKKPEASPSSSSNVTATTQTAFTSHLMTVKIMSGVALVSVIIGIILGKKY</sequence>
<dbReference type="PANTHER" id="PTHR43049:SF1">
    <property type="entry name" value="EARLY ENDOSOME ANTIGEN"/>
    <property type="match status" value="1"/>
</dbReference>
<keyword evidence="2" id="KW-1133">Transmembrane helix</keyword>
<accession>A0A8X8BF97</accession>
<dbReference type="OrthoDB" id="1091425at2759"/>
<gene>
    <name evidence="3" type="ORF">Bca52824_003995</name>
</gene>
<comment type="caution">
    <text evidence="3">The sequence shown here is derived from an EMBL/GenBank/DDBJ whole genome shotgun (WGS) entry which is preliminary data.</text>
</comment>